<protein>
    <recommendedName>
        <fullName evidence="4">Protein arginine N-methyltransferase</fullName>
    </recommendedName>
</protein>
<evidence type="ECO:0000256" key="2">
    <source>
        <dbReference type="ARBA" id="ARBA00022679"/>
    </source>
</evidence>
<keyword evidence="2 4" id="KW-0808">Transferase</keyword>
<dbReference type="Gene3D" id="2.70.160.11">
    <property type="entry name" value="Hnrnp arginine n-methyltransferase1"/>
    <property type="match status" value="1"/>
</dbReference>
<keyword evidence="1 4" id="KW-0489">Methyltransferase</keyword>
<feature type="binding site" evidence="6">
    <location>
        <begin position="400"/>
        <end position="401"/>
    </location>
    <ligand>
        <name>S-adenosyl-L-methionine</name>
        <dbReference type="ChEBI" id="CHEBI:59789"/>
    </ligand>
</feature>
<dbReference type="InterPro" id="IPR029063">
    <property type="entry name" value="SAM-dependent_MTases_sf"/>
</dbReference>
<dbReference type="InterPro" id="IPR035248">
    <property type="entry name" value="PRMT5_C"/>
</dbReference>
<dbReference type="PIRSF" id="PIRSF015894">
    <property type="entry name" value="Skb1_MeTrfase"/>
    <property type="match status" value="1"/>
</dbReference>
<comment type="caution">
    <text evidence="11">The sequence shown here is derived from an EMBL/GenBank/DDBJ whole genome shotgun (WGS) entry which is preliminary data.</text>
</comment>
<dbReference type="Gene3D" id="3.40.50.150">
    <property type="entry name" value="Vaccinia Virus protein VP39"/>
    <property type="match status" value="1"/>
</dbReference>
<dbReference type="AlphaFoldDB" id="A0A8H7S0J2"/>
<keyword evidence="3 4" id="KW-0949">S-adenosyl-L-methionine</keyword>
<dbReference type="GO" id="GO:0006355">
    <property type="term" value="P:regulation of DNA-templated transcription"/>
    <property type="evidence" value="ECO:0007669"/>
    <property type="project" value="TreeGrafter"/>
</dbReference>
<evidence type="ECO:0000256" key="6">
    <source>
        <dbReference type="PIRSR" id="PIRSR015894-2"/>
    </source>
</evidence>
<evidence type="ECO:0000256" key="3">
    <source>
        <dbReference type="ARBA" id="ARBA00022691"/>
    </source>
</evidence>
<dbReference type="InterPro" id="IPR035247">
    <property type="entry name" value="PRMT5_TIM"/>
</dbReference>
<sequence>MSDPESFRSCAIGLLTTEYFDNIDTFIEEAIDSGHDFVSTPIVHSRYKRVLKTKDNDSWKNSPVYDRDDLVVRKPNWSDAVVGTLSNWLELDSTDQNTRINSELALKQELAWACHLGLFAVMTPPLSDTTTSISNLARVINHNVGSMAVTQMWVRVLMDKNNQAWKKWNQFRSLAEHNPRIHVALELPKELPEDDLLLDTWIAEPIKSVIVPADIFISNNKGYPVLPKPHQTYLKKLMHRIQPQIIVTLPDVNIHPSAAPSSYQEYIRYLNRNLPEMNDVDRFASGYHDYLQAPLQPLMDNLDNSMYETFERDPIKYQQYEKAVYHALLDRVEHDSDYVSTIMVVGAGRGPLVNCCLRAAEKAERKVHLYALEKNPNAFVTLQNAKAEIWHDKVTLVFADMRKWKPETKCDILVSELLGSFGDNELSPECLDGAQKFLKEDGISIPASYTAYVTPLASSKLYNEVAAYKDVTHFETPYVVMFQQVCELAVSKPVWTFEHPNKTIEQDPENNLHNNRYSQTKFDMIPQDMIMHGIAGYFESVLYKDVMISIHPDTHSPGMFSWFPIFFPLRTPLQVAQGSTITLDFWRTTDAKKVWYEWSVTVESSNGNDSSISPIHNPSGRSYWVGL</sequence>
<dbReference type="InterPro" id="IPR007857">
    <property type="entry name" value="Arg_MeTrfase_PRMT5"/>
</dbReference>
<dbReference type="Pfam" id="PF17286">
    <property type="entry name" value="PRMT5_C"/>
    <property type="match status" value="1"/>
</dbReference>
<feature type="site" description="Critical for specifying symmetric addition of methyl groups" evidence="7">
    <location>
        <position position="310"/>
    </location>
</feature>
<keyword evidence="12" id="KW-1185">Reference proteome</keyword>
<comment type="similarity">
    <text evidence="4">Belongs to the class I-like SAM-binding methyltransferase superfamily.</text>
</comment>
<dbReference type="FunFam" id="2.70.160.11:FF:000003">
    <property type="entry name" value="Protein arginine N-methyltransferase 5"/>
    <property type="match status" value="1"/>
</dbReference>
<dbReference type="GO" id="GO:0005634">
    <property type="term" value="C:nucleus"/>
    <property type="evidence" value="ECO:0007669"/>
    <property type="project" value="TreeGrafter"/>
</dbReference>
<dbReference type="InterPro" id="IPR025799">
    <property type="entry name" value="Arg_MeTrfase"/>
</dbReference>
<dbReference type="GO" id="GO:0005829">
    <property type="term" value="C:cytosol"/>
    <property type="evidence" value="ECO:0007669"/>
    <property type="project" value="TreeGrafter"/>
</dbReference>
<dbReference type="OrthoDB" id="1368803at2759"/>
<feature type="binding site" evidence="6">
    <location>
        <position position="307"/>
    </location>
    <ligand>
        <name>S-adenosyl-L-methionine</name>
        <dbReference type="ChEBI" id="CHEBI:59789"/>
    </ligand>
</feature>
<evidence type="ECO:0000313" key="11">
    <source>
        <dbReference type="EMBL" id="KAG2220444.1"/>
    </source>
</evidence>
<evidence type="ECO:0000256" key="4">
    <source>
        <dbReference type="PIRNR" id="PIRNR015894"/>
    </source>
</evidence>
<dbReference type="Proteomes" id="UP000646827">
    <property type="component" value="Unassembled WGS sequence"/>
</dbReference>
<dbReference type="Pfam" id="PF05185">
    <property type="entry name" value="PRMT5"/>
    <property type="match status" value="1"/>
</dbReference>
<dbReference type="SUPFAM" id="SSF53335">
    <property type="entry name" value="S-adenosyl-L-methionine-dependent methyltransferases"/>
    <property type="match status" value="1"/>
</dbReference>
<feature type="active site" description="Proton donor/acceptor" evidence="5">
    <location>
        <position position="416"/>
    </location>
</feature>
<feature type="binding site" evidence="6">
    <location>
        <position position="373"/>
    </location>
    <ligand>
        <name>S-adenosyl-L-methionine</name>
        <dbReference type="ChEBI" id="CHEBI:59789"/>
    </ligand>
</feature>
<evidence type="ECO:0000259" key="9">
    <source>
        <dbReference type="Pfam" id="PF17285"/>
    </source>
</evidence>
<accession>A0A8H7S0J2</accession>
<evidence type="ECO:0000256" key="5">
    <source>
        <dbReference type="PIRSR" id="PIRSR015894-1"/>
    </source>
</evidence>
<feature type="domain" description="PRMT5 arginine-N-methyltransferase" evidence="8">
    <location>
        <begin position="281"/>
        <end position="445"/>
    </location>
</feature>
<dbReference type="Pfam" id="PF17285">
    <property type="entry name" value="PRMT5_TIM"/>
    <property type="match status" value="1"/>
</dbReference>
<dbReference type="PROSITE" id="PS51678">
    <property type="entry name" value="SAM_MT_PRMT"/>
    <property type="match status" value="1"/>
</dbReference>
<feature type="domain" description="PRMT5 TIM barrel" evidence="9">
    <location>
        <begin position="35"/>
        <end position="272"/>
    </location>
</feature>
<dbReference type="Gene3D" id="3.20.20.150">
    <property type="entry name" value="Divalent-metal-dependent TIM barrel enzymes"/>
    <property type="match status" value="1"/>
</dbReference>
<name>A0A8H7S0J2_9FUNG</name>
<dbReference type="InterPro" id="IPR035075">
    <property type="entry name" value="PRMT5"/>
</dbReference>
<evidence type="ECO:0000259" key="8">
    <source>
        <dbReference type="Pfam" id="PF05185"/>
    </source>
</evidence>
<feature type="active site" description="Proton donor/acceptor" evidence="5">
    <location>
        <position position="425"/>
    </location>
</feature>
<dbReference type="GO" id="GO:0032259">
    <property type="term" value="P:methylation"/>
    <property type="evidence" value="ECO:0007669"/>
    <property type="project" value="UniProtKB-KW"/>
</dbReference>
<dbReference type="EMBL" id="JAEPRB010000140">
    <property type="protein sequence ID" value="KAG2220444.1"/>
    <property type="molecule type" value="Genomic_DNA"/>
</dbReference>
<feature type="binding site" evidence="6">
    <location>
        <begin position="316"/>
        <end position="317"/>
    </location>
    <ligand>
        <name>S-adenosyl-L-methionine</name>
        <dbReference type="ChEBI" id="CHEBI:59789"/>
    </ligand>
</feature>
<evidence type="ECO:0000256" key="7">
    <source>
        <dbReference type="PIRSR" id="PIRSR015894-3"/>
    </source>
</evidence>
<evidence type="ECO:0000313" key="12">
    <source>
        <dbReference type="Proteomes" id="UP000646827"/>
    </source>
</evidence>
<dbReference type="FunFam" id="3.40.50.150:FF:000149">
    <property type="entry name" value="Protein arginine N-methyltransferase"/>
    <property type="match status" value="1"/>
</dbReference>
<organism evidence="11 12">
    <name type="scientific">Circinella minor</name>
    <dbReference type="NCBI Taxonomy" id="1195481"/>
    <lineage>
        <taxon>Eukaryota</taxon>
        <taxon>Fungi</taxon>
        <taxon>Fungi incertae sedis</taxon>
        <taxon>Mucoromycota</taxon>
        <taxon>Mucoromycotina</taxon>
        <taxon>Mucoromycetes</taxon>
        <taxon>Mucorales</taxon>
        <taxon>Lichtheimiaceae</taxon>
        <taxon>Circinella</taxon>
    </lineage>
</organism>
<gene>
    <name evidence="11" type="ORF">INT45_004186</name>
</gene>
<proteinExistence type="inferred from homology"/>
<dbReference type="GO" id="GO:0016274">
    <property type="term" value="F:protein-arginine N-methyltransferase activity"/>
    <property type="evidence" value="ECO:0007669"/>
    <property type="project" value="InterPro"/>
</dbReference>
<reference evidence="11 12" key="1">
    <citation type="submission" date="2020-12" db="EMBL/GenBank/DDBJ databases">
        <title>Metabolic potential, ecology and presence of endohyphal bacteria is reflected in genomic diversity of Mucoromycotina.</title>
        <authorList>
            <person name="Muszewska A."/>
            <person name="Okrasinska A."/>
            <person name="Steczkiewicz K."/>
            <person name="Drgas O."/>
            <person name="Orlowska M."/>
            <person name="Perlinska-Lenart U."/>
            <person name="Aleksandrzak-Piekarczyk T."/>
            <person name="Szatraj K."/>
            <person name="Zielenkiewicz U."/>
            <person name="Pilsyk S."/>
            <person name="Malc E."/>
            <person name="Mieczkowski P."/>
            <person name="Kruszewska J.S."/>
            <person name="Biernat P."/>
            <person name="Pawlowska J."/>
        </authorList>
    </citation>
    <scope>NUCLEOTIDE SEQUENCE [LARGE SCALE GENOMIC DNA]</scope>
    <source>
        <strain evidence="11 12">CBS 142.35</strain>
    </source>
</reference>
<feature type="domain" description="PRMT5 oligomerisation" evidence="10">
    <location>
        <begin position="448"/>
        <end position="625"/>
    </location>
</feature>
<dbReference type="PANTHER" id="PTHR10738:SF0">
    <property type="entry name" value="PROTEIN ARGININE N-METHYLTRANSFERASE 5"/>
    <property type="match status" value="1"/>
</dbReference>
<dbReference type="PANTHER" id="PTHR10738">
    <property type="entry name" value="PROTEIN ARGININE N-METHYLTRANSFERASE 5"/>
    <property type="match status" value="1"/>
</dbReference>
<evidence type="ECO:0000259" key="10">
    <source>
        <dbReference type="Pfam" id="PF17286"/>
    </source>
</evidence>
<evidence type="ECO:0000256" key="1">
    <source>
        <dbReference type="ARBA" id="ARBA00022603"/>
    </source>
</evidence>